<sequence length="34" mass="3823">MIRPTATPWKSHSTATLSVELLLLSLTQKKHVSF</sequence>
<accession>A0A2P4TFS3</accession>
<dbReference type="Proteomes" id="UP000237246">
    <property type="component" value="Unassembled WGS sequence"/>
</dbReference>
<evidence type="ECO:0000313" key="1">
    <source>
        <dbReference type="EMBL" id="POI35215.1"/>
    </source>
</evidence>
<proteinExistence type="predicted"/>
<dbReference type="EMBL" id="PPHD01000677">
    <property type="protein sequence ID" value="POI35215.1"/>
    <property type="molecule type" value="Genomic_DNA"/>
</dbReference>
<organism evidence="1 2">
    <name type="scientific">Bambusicola thoracicus</name>
    <name type="common">Chinese bamboo-partridge</name>
    <name type="synonym">Perdix thoracica</name>
    <dbReference type="NCBI Taxonomy" id="9083"/>
    <lineage>
        <taxon>Eukaryota</taxon>
        <taxon>Metazoa</taxon>
        <taxon>Chordata</taxon>
        <taxon>Craniata</taxon>
        <taxon>Vertebrata</taxon>
        <taxon>Euteleostomi</taxon>
        <taxon>Archelosauria</taxon>
        <taxon>Archosauria</taxon>
        <taxon>Dinosauria</taxon>
        <taxon>Saurischia</taxon>
        <taxon>Theropoda</taxon>
        <taxon>Coelurosauria</taxon>
        <taxon>Aves</taxon>
        <taxon>Neognathae</taxon>
        <taxon>Galloanserae</taxon>
        <taxon>Galliformes</taxon>
        <taxon>Phasianidae</taxon>
        <taxon>Perdicinae</taxon>
        <taxon>Bambusicola</taxon>
    </lineage>
</organism>
<keyword evidence="2" id="KW-1185">Reference proteome</keyword>
<evidence type="ECO:0000313" key="2">
    <source>
        <dbReference type="Proteomes" id="UP000237246"/>
    </source>
</evidence>
<reference evidence="1 2" key="1">
    <citation type="submission" date="2018-01" db="EMBL/GenBank/DDBJ databases">
        <title>Comparison of the Chinese Bamboo Partridge and Red Junglefowl genome sequences highlights the importance of demography in genome evolution.</title>
        <authorList>
            <person name="Tiley G.P."/>
            <person name="Kimball R.T."/>
            <person name="Braun E.L."/>
            <person name="Burleigh J.G."/>
        </authorList>
    </citation>
    <scope>NUCLEOTIDE SEQUENCE [LARGE SCALE GENOMIC DNA]</scope>
    <source>
        <strain evidence="1">RTK389</strain>
        <tissue evidence="1">Blood</tissue>
    </source>
</reference>
<comment type="caution">
    <text evidence="1">The sequence shown here is derived from an EMBL/GenBank/DDBJ whole genome shotgun (WGS) entry which is preliminary data.</text>
</comment>
<protein>
    <submittedName>
        <fullName evidence="1">Uncharacterized protein</fullName>
    </submittedName>
</protein>
<gene>
    <name evidence="1" type="ORF">CIB84_001034</name>
</gene>
<dbReference type="AlphaFoldDB" id="A0A2P4TFS3"/>
<name>A0A2P4TFS3_BAMTH</name>